<dbReference type="SUPFAM" id="SSF49899">
    <property type="entry name" value="Concanavalin A-like lectins/glucanases"/>
    <property type="match status" value="1"/>
</dbReference>
<evidence type="ECO:0000313" key="5">
    <source>
        <dbReference type="EMBL" id="CAH1998727.1"/>
    </source>
</evidence>
<dbReference type="EMBL" id="CAKOFQ010007339">
    <property type="protein sequence ID" value="CAH1998727.1"/>
    <property type="molecule type" value="Genomic_DNA"/>
</dbReference>
<dbReference type="SMART" id="SM00513">
    <property type="entry name" value="SAP"/>
    <property type="match status" value="1"/>
</dbReference>
<feature type="compositionally biased region" description="Basic and acidic residues" evidence="3">
    <location>
        <begin position="306"/>
        <end position="324"/>
    </location>
</feature>
<feature type="domain" description="SAP" evidence="4">
    <location>
        <begin position="7"/>
        <end position="41"/>
    </location>
</feature>
<protein>
    <recommendedName>
        <fullName evidence="4">SAP domain-containing protein</fullName>
    </recommendedName>
</protein>
<sequence length="878" mass="97087">MGPPMDPSKLKVVDLRSELAARGLDTKGNKAVLVKRLKDALEKEDPDSSVADTSTEEAEYSQEEDPLQTNEEVKEAPKAEVKIPEKTETKPAAKAPEKQVEAAKPQSKSPEKSVPSKQSPKDAEKKPDVKSDIKGAAPPATPVKPQAAAGGDKAPAVKPSTTPTKSPAASPVKAPSASPTKPQAASPAKPVAASPTKPQPASTAKPASPTKAQAASPAPISTTNPPVASPVKAQAATPAESPTKAPAAGDNSQKSPDKPAASAVTDDKVKAATIAQDAKSTEEKAENGEVDQQEKMEAEDIASEDSQEKSKSDAERKGSGERSRSEKRKRSSPSPERQDRKRAAPEIREDEPTIDNDKVALSWYDSDLHIQVDKESFMSARPLTEGAFGYAWAGVRATHGVSAGKICYEVKVTEKLKWDDFGNYVPRGNHRDRFRTDHRKRDRSRDGKDRDSKKKDNEEREKTKDNEDGEKEKPKDNEEDVEMESKADDSSEKNDDNKEADKSEKMDVDESKEAEKQEDSKDKDESKEKEKEEDSKEKSGDSKEDKKEEKPQREPLPTHIFRLGWSMSRCGLQLGEEKYSFGFESTGKFVTDSQFTDFASGYKEGDVIGAYLSIVGSEVAMRFTVNGELQEGEYKADKSDFPVEGFALFPHILSRNFAFEINLGDKEPWFPIPKELEGHQFLTKIEEKIPGPARPDNRSDCEVIMMCGLPASGKSHWVKEHLSSSADKSYTVISNDSLLERMKVSGVDLKSEYRGRWPYMLDKLQKALSRLHWMASQRRRNYILDQTNVYPSAQRRKLQPFEGFKRKAVVIVLGDEEQARRQALQEAAVGSKDVPDSTVLEMKGIYYSKTIVTMYYFTVAFAIRAYNHLCTSCSNYVI</sequence>
<feature type="compositionally biased region" description="Basic and acidic residues" evidence="3">
    <location>
        <begin position="71"/>
        <end position="101"/>
    </location>
</feature>
<feature type="region of interest" description="Disordered" evidence="3">
    <location>
        <begin position="39"/>
        <end position="359"/>
    </location>
</feature>
<reference evidence="5" key="1">
    <citation type="submission" date="2022-03" db="EMBL/GenBank/DDBJ databases">
        <authorList>
            <person name="Sayadi A."/>
        </authorList>
    </citation>
    <scope>NUCLEOTIDE SEQUENCE</scope>
</reference>
<evidence type="ECO:0000313" key="6">
    <source>
        <dbReference type="Proteomes" id="UP001152888"/>
    </source>
</evidence>
<comment type="caution">
    <text evidence="5">The sequence shown here is derived from an EMBL/GenBank/DDBJ whole genome shotgun (WGS) entry which is preliminary data.</text>
</comment>
<proteinExistence type="predicted"/>
<dbReference type="InterPro" id="IPR003877">
    <property type="entry name" value="SPRY_dom"/>
</dbReference>
<dbReference type="PANTHER" id="PTHR12381">
    <property type="entry name" value="HETEROGENEOUS NUCLEAR RIBONUCLEOPROTEIN U FAMILY MEMBER"/>
    <property type="match status" value="1"/>
</dbReference>
<gene>
    <name evidence="5" type="ORF">ACAOBT_LOCUS24544</name>
</gene>
<dbReference type="PANTHER" id="PTHR12381:SF56">
    <property type="entry name" value="B30.2_SPRY DOMAIN-CONTAINING PROTEIN-RELATED"/>
    <property type="match status" value="1"/>
</dbReference>
<dbReference type="Gene3D" id="1.10.720.30">
    <property type="entry name" value="SAP domain"/>
    <property type="match status" value="1"/>
</dbReference>
<dbReference type="InterPro" id="IPR013320">
    <property type="entry name" value="ConA-like_dom_sf"/>
</dbReference>
<keyword evidence="2" id="KW-0539">Nucleus</keyword>
<dbReference type="InterPro" id="IPR003034">
    <property type="entry name" value="SAP_dom"/>
</dbReference>
<dbReference type="InterPro" id="IPR027417">
    <property type="entry name" value="P-loop_NTPase"/>
</dbReference>
<evidence type="ECO:0000256" key="2">
    <source>
        <dbReference type="ARBA" id="ARBA00023242"/>
    </source>
</evidence>
<dbReference type="GO" id="GO:0000380">
    <property type="term" value="P:alternative mRNA splicing, via spliceosome"/>
    <property type="evidence" value="ECO:0007669"/>
    <property type="project" value="TreeGrafter"/>
</dbReference>
<name>A0A9P0LUK4_ACAOB</name>
<feature type="compositionally biased region" description="Basic and acidic residues" evidence="3">
    <location>
        <begin position="279"/>
        <end position="298"/>
    </location>
</feature>
<dbReference type="InterPro" id="IPR036361">
    <property type="entry name" value="SAP_dom_sf"/>
</dbReference>
<feature type="compositionally biased region" description="Low complexity" evidence="3">
    <location>
        <begin position="163"/>
        <end position="196"/>
    </location>
</feature>
<feature type="compositionally biased region" description="Basic and acidic residues" evidence="3">
    <location>
        <begin position="336"/>
        <end position="358"/>
    </location>
</feature>
<dbReference type="Proteomes" id="UP001152888">
    <property type="component" value="Unassembled WGS sequence"/>
</dbReference>
<dbReference type="PROSITE" id="PS50800">
    <property type="entry name" value="SAP"/>
    <property type="match status" value="1"/>
</dbReference>
<evidence type="ECO:0000256" key="1">
    <source>
        <dbReference type="ARBA" id="ARBA00004123"/>
    </source>
</evidence>
<dbReference type="OrthoDB" id="445357at2759"/>
<feature type="compositionally biased region" description="Basic and acidic residues" evidence="3">
    <location>
        <begin position="119"/>
        <end position="133"/>
    </location>
</feature>
<feature type="compositionally biased region" description="Acidic residues" evidence="3">
    <location>
        <begin position="54"/>
        <end position="66"/>
    </location>
</feature>
<dbReference type="Pfam" id="PF02037">
    <property type="entry name" value="SAP"/>
    <property type="match status" value="1"/>
</dbReference>
<accession>A0A9P0LUK4</accession>
<feature type="compositionally biased region" description="Basic and acidic residues" evidence="3">
    <location>
        <begin position="443"/>
        <end position="476"/>
    </location>
</feature>
<evidence type="ECO:0000256" key="3">
    <source>
        <dbReference type="SAM" id="MobiDB-lite"/>
    </source>
</evidence>
<feature type="region of interest" description="Disordered" evidence="3">
    <location>
        <begin position="420"/>
        <end position="560"/>
    </location>
</feature>
<organism evidence="5 6">
    <name type="scientific">Acanthoscelides obtectus</name>
    <name type="common">Bean weevil</name>
    <name type="synonym">Bruchus obtectus</name>
    <dbReference type="NCBI Taxonomy" id="200917"/>
    <lineage>
        <taxon>Eukaryota</taxon>
        <taxon>Metazoa</taxon>
        <taxon>Ecdysozoa</taxon>
        <taxon>Arthropoda</taxon>
        <taxon>Hexapoda</taxon>
        <taxon>Insecta</taxon>
        <taxon>Pterygota</taxon>
        <taxon>Neoptera</taxon>
        <taxon>Endopterygota</taxon>
        <taxon>Coleoptera</taxon>
        <taxon>Polyphaga</taxon>
        <taxon>Cucujiformia</taxon>
        <taxon>Chrysomeloidea</taxon>
        <taxon>Chrysomelidae</taxon>
        <taxon>Bruchinae</taxon>
        <taxon>Bruchini</taxon>
        <taxon>Acanthoscelides</taxon>
    </lineage>
</organism>
<feature type="compositionally biased region" description="Basic and acidic residues" evidence="3">
    <location>
        <begin position="483"/>
        <end position="553"/>
    </location>
</feature>
<dbReference type="AlphaFoldDB" id="A0A9P0LUK4"/>
<dbReference type="GO" id="GO:0005634">
    <property type="term" value="C:nucleus"/>
    <property type="evidence" value="ECO:0007669"/>
    <property type="project" value="UniProtKB-SubCell"/>
</dbReference>
<dbReference type="SUPFAM" id="SSF68906">
    <property type="entry name" value="SAP domain"/>
    <property type="match status" value="1"/>
</dbReference>
<dbReference type="Gene3D" id="2.60.120.920">
    <property type="match status" value="2"/>
</dbReference>
<dbReference type="InterPro" id="IPR043136">
    <property type="entry name" value="B30.2/SPRY_sf"/>
</dbReference>
<dbReference type="InterPro" id="IPR035778">
    <property type="entry name" value="SPRY_hnRNP_U"/>
</dbReference>
<dbReference type="Gene3D" id="3.40.50.300">
    <property type="entry name" value="P-loop containing nucleotide triphosphate hydrolases"/>
    <property type="match status" value="1"/>
</dbReference>
<dbReference type="Pfam" id="PF13671">
    <property type="entry name" value="AAA_33"/>
    <property type="match status" value="1"/>
</dbReference>
<dbReference type="CDD" id="cd12884">
    <property type="entry name" value="SPRY_hnRNP"/>
    <property type="match status" value="1"/>
</dbReference>
<comment type="subcellular location">
    <subcellularLocation>
        <location evidence="1">Nucleus</location>
    </subcellularLocation>
</comment>
<dbReference type="SMART" id="SM00449">
    <property type="entry name" value="SPRY"/>
    <property type="match status" value="1"/>
</dbReference>
<evidence type="ECO:0000259" key="4">
    <source>
        <dbReference type="PROSITE" id="PS50800"/>
    </source>
</evidence>
<dbReference type="SUPFAM" id="SSF52540">
    <property type="entry name" value="P-loop containing nucleoside triphosphate hydrolases"/>
    <property type="match status" value="1"/>
</dbReference>
<keyword evidence="6" id="KW-1185">Reference proteome</keyword>
<dbReference type="GO" id="GO:0003723">
    <property type="term" value="F:RNA binding"/>
    <property type="evidence" value="ECO:0007669"/>
    <property type="project" value="TreeGrafter"/>
</dbReference>